<organism evidence="3 5">
    <name type="scientific">Phytophthora cactorum</name>
    <dbReference type="NCBI Taxonomy" id="29920"/>
    <lineage>
        <taxon>Eukaryota</taxon>
        <taxon>Sar</taxon>
        <taxon>Stramenopiles</taxon>
        <taxon>Oomycota</taxon>
        <taxon>Peronosporomycetes</taxon>
        <taxon>Peronosporales</taxon>
        <taxon>Peronosporaceae</taxon>
        <taxon>Phytophthora</taxon>
    </lineage>
</organism>
<name>A0A8T1EFL0_9STRA</name>
<protein>
    <submittedName>
        <fullName evidence="3">Uncharacterized protein</fullName>
    </submittedName>
</protein>
<dbReference type="AlphaFoldDB" id="A0A8T1EFL0"/>
<comment type="caution">
    <text evidence="3">The sequence shown here is derived from an EMBL/GenBank/DDBJ whole genome shotgun (WGS) entry which is preliminary data.</text>
</comment>
<dbReference type="Proteomes" id="UP000760860">
    <property type="component" value="Unassembled WGS sequence"/>
</dbReference>
<dbReference type="EMBL" id="RCMK01000068">
    <property type="protein sequence ID" value="KAG2950534.1"/>
    <property type="molecule type" value="Genomic_DNA"/>
</dbReference>
<dbReference type="Proteomes" id="UP000774804">
    <property type="component" value="Unassembled WGS sequence"/>
</dbReference>
<reference evidence="3" key="1">
    <citation type="submission" date="2018-10" db="EMBL/GenBank/DDBJ databases">
        <title>Effector identification in a new, highly contiguous assembly of the strawberry crown rot pathogen Phytophthora cactorum.</title>
        <authorList>
            <person name="Armitage A.D."/>
            <person name="Nellist C.F."/>
            <person name="Bates H."/>
            <person name="Vickerstaff R.J."/>
            <person name="Harrison R.J."/>
        </authorList>
    </citation>
    <scope>NUCLEOTIDE SEQUENCE</scope>
    <source>
        <strain evidence="2">4032</strain>
        <strain evidence="3">4040</strain>
        <strain evidence="4">P421</strain>
    </source>
</reference>
<proteinExistence type="predicted"/>
<evidence type="ECO:0000313" key="5">
    <source>
        <dbReference type="Proteomes" id="UP000736787"/>
    </source>
</evidence>
<evidence type="ECO:0000313" key="2">
    <source>
        <dbReference type="EMBL" id="KAG2938185.1"/>
    </source>
</evidence>
<evidence type="ECO:0000313" key="4">
    <source>
        <dbReference type="EMBL" id="KAG3228408.1"/>
    </source>
</evidence>
<accession>A0A8T1EFL0</accession>
<dbReference type="Proteomes" id="UP000736787">
    <property type="component" value="Unassembled WGS sequence"/>
</dbReference>
<feature type="region of interest" description="Disordered" evidence="1">
    <location>
        <begin position="1"/>
        <end position="54"/>
    </location>
</feature>
<dbReference type="EMBL" id="RCMV01000016">
    <property type="protein sequence ID" value="KAG3228408.1"/>
    <property type="molecule type" value="Genomic_DNA"/>
</dbReference>
<evidence type="ECO:0000256" key="1">
    <source>
        <dbReference type="SAM" id="MobiDB-lite"/>
    </source>
</evidence>
<sequence>MQNGRRPVAALGKSKEEVRTWRQRGRSAENRTWEIQGRRDAQKTGVNPRATDSS</sequence>
<dbReference type="EMBL" id="RCMI01000068">
    <property type="protein sequence ID" value="KAG2938185.1"/>
    <property type="molecule type" value="Genomic_DNA"/>
</dbReference>
<gene>
    <name evidence="2" type="ORF">PC115_g3869</name>
    <name evidence="3" type="ORF">PC117_g4353</name>
    <name evidence="4" type="ORF">PC129_g1049</name>
</gene>
<evidence type="ECO:0000313" key="3">
    <source>
        <dbReference type="EMBL" id="KAG2950534.1"/>
    </source>
</evidence>
<feature type="compositionally biased region" description="Basic and acidic residues" evidence="1">
    <location>
        <begin position="13"/>
        <end position="42"/>
    </location>
</feature>